<evidence type="ECO:0000256" key="3">
    <source>
        <dbReference type="ARBA" id="ARBA00022618"/>
    </source>
</evidence>
<evidence type="ECO:0000313" key="9">
    <source>
        <dbReference type="Proteomes" id="UP000597762"/>
    </source>
</evidence>
<dbReference type="AlphaFoldDB" id="A0A812DKY6"/>
<dbReference type="GO" id="GO:0051315">
    <property type="term" value="P:attachment of mitotic spindle microtubules to kinetochore"/>
    <property type="evidence" value="ECO:0007669"/>
    <property type="project" value="TreeGrafter"/>
</dbReference>
<dbReference type="GO" id="GO:0005635">
    <property type="term" value="C:nuclear envelope"/>
    <property type="evidence" value="ECO:0007669"/>
    <property type="project" value="TreeGrafter"/>
</dbReference>
<feature type="coiled-coil region" evidence="7">
    <location>
        <begin position="687"/>
        <end position="714"/>
    </location>
</feature>
<evidence type="ECO:0000256" key="5">
    <source>
        <dbReference type="ARBA" id="ARBA00023242"/>
    </source>
</evidence>
<protein>
    <submittedName>
        <fullName evidence="8">MAD1</fullName>
    </submittedName>
</protein>
<evidence type="ECO:0000256" key="1">
    <source>
        <dbReference type="ARBA" id="ARBA00004123"/>
    </source>
</evidence>
<accession>A0A812DKY6</accession>
<comment type="similarity">
    <text evidence="2">Belongs to the MAD1 family.</text>
</comment>
<keyword evidence="3" id="KW-0132">Cell division</keyword>
<dbReference type="GO" id="GO:0072686">
    <property type="term" value="C:mitotic spindle"/>
    <property type="evidence" value="ECO:0007669"/>
    <property type="project" value="TreeGrafter"/>
</dbReference>
<comment type="caution">
    <text evidence="8">The sequence shown here is derived from an EMBL/GenBank/DDBJ whole genome shotgun (WGS) entry which is preliminary data.</text>
</comment>
<dbReference type="Proteomes" id="UP000597762">
    <property type="component" value="Unassembled WGS sequence"/>
</dbReference>
<dbReference type="GO" id="GO:0007094">
    <property type="term" value="P:mitotic spindle assembly checkpoint signaling"/>
    <property type="evidence" value="ECO:0007669"/>
    <property type="project" value="InterPro"/>
</dbReference>
<keyword evidence="4" id="KW-0498">Mitosis</keyword>
<reference evidence="8" key="1">
    <citation type="submission" date="2021-01" db="EMBL/GenBank/DDBJ databases">
        <authorList>
            <person name="Li R."/>
            <person name="Bekaert M."/>
        </authorList>
    </citation>
    <scope>NUCLEOTIDE SEQUENCE</scope>
    <source>
        <strain evidence="8">Farmed</strain>
    </source>
</reference>
<sequence length="799" mass="92952">MVLKIVNNHGETSWVHRAHARCLVPRPDRLIYTNCLPPPQTLQAIPNSAPHPSSDDHQLLYSQGYILCNKLTAMSSPQELTTITRMRRDFEAFIGEHHSINSGNSRKRKSLKCTLDFDETLTECDINNENDAFCSKRAYEKLQEAERLADKSDIAQLKTQIVNLEAKLERERIEADKLLNVEKHEKEQCLEKISELKMKLKLLCQKENQLQEENKEMSDHLTNIESKMTQLRKEKTDAECKQQKAKLENEQEATKLMEKLFQVQTAYKRCQSQLEEAHNETSTLKNKLSKTQDQVKELEPYKNKANLSEQLVKDLELKVQRLADDSIIMKNMKSQLSRMPELEKEVDILRTHNINLRDNQEMTAILKEKLESCQKKLARYEQQLSQYCSMEVEFEEAKKKLKEWQTLDGSSIYNPLTPSAVKKKLLDLQNSEAIFLEKDGKLKTLIHTQGNEIKRLQNQVQKLQSNLENEGTANRHYNDVIKSLNKRCIRLEKERDGYKQIIASYDNDLTIMSSESMARSRIQALEEMVKNLRSSLESNEAELDRVKEQLLHTNTQKLDLQQLPCTSSKPTVTVLDQKIELQLRQKIEELEKQLENMTEEKNILEMRIEQRNLQGDYDPRKTKVLHMKMNPASSNQQLRQEKMAKLEAEVERLRARVKVLEDSGSQSVDITLQVDQKLQESCNCKEVVELRSQLESAELKNKRLLQTFKETSQEVREMTYRLTGYRLDITSTDVYKLTNIYAASADDYLIFKRGSSGEMQLLESNFSKMTKELMDVYLQRQHSIPAYLSSITLDLLNQQ</sequence>
<comment type="subcellular location">
    <subcellularLocation>
        <location evidence="1">Nucleus</location>
    </subcellularLocation>
</comment>
<dbReference type="OrthoDB" id="331602at2759"/>
<evidence type="ECO:0000256" key="7">
    <source>
        <dbReference type="SAM" id="Coils"/>
    </source>
</evidence>
<dbReference type="PANTHER" id="PTHR23168:SF0">
    <property type="entry name" value="MITOTIC SPINDLE ASSEMBLY CHECKPOINT PROTEIN MAD1"/>
    <property type="match status" value="1"/>
</dbReference>
<dbReference type="InterPro" id="IPR008672">
    <property type="entry name" value="Mad1"/>
</dbReference>
<name>A0A812DKY6_ACAPH</name>
<keyword evidence="7" id="KW-0175">Coiled coil</keyword>
<feature type="coiled-coil region" evidence="7">
    <location>
        <begin position="580"/>
        <end position="663"/>
    </location>
</feature>
<proteinExistence type="inferred from homology"/>
<dbReference type="SUPFAM" id="SSF75704">
    <property type="entry name" value="Mitotic arrest deficient-like 1, Mad1"/>
    <property type="match status" value="1"/>
</dbReference>
<evidence type="ECO:0000256" key="2">
    <source>
        <dbReference type="ARBA" id="ARBA00008029"/>
    </source>
</evidence>
<feature type="coiled-coil region" evidence="7">
    <location>
        <begin position="446"/>
        <end position="556"/>
    </location>
</feature>
<organism evidence="8 9">
    <name type="scientific">Acanthosepion pharaonis</name>
    <name type="common">Pharaoh cuttlefish</name>
    <name type="synonym">Sepia pharaonis</name>
    <dbReference type="NCBI Taxonomy" id="158019"/>
    <lineage>
        <taxon>Eukaryota</taxon>
        <taxon>Metazoa</taxon>
        <taxon>Spiralia</taxon>
        <taxon>Lophotrochozoa</taxon>
        <taxon>Mollusca</taxon>
        <taxon>Cephalopoda</taxon>
        <taxon>Coleoidea</taxon>
        <taxon>Decapodiformes</taxon>
        <taxon>Sepiida</taxon>
        <taxon>Sepiina</taxon>
        <taxon>Sepiidae</taxon>
        <taxon>Acanthosepion</taxon>
    </lineage>
</organism>
<dbReference type="GO" id="GO:0000776">
    <property type="term" value="C:kinetochore"/>
    <property type="evidence" value="ECO:0007669"/>
    <property type="project" value="TreeGrafter"/>
</dbReference>
<evidence type="ECO:0000313" key="8">
    <source>
        <dbReference type="EMBL" id="CAE1306359.1"/>
    </source>
</evidence>
<dbReference type="Gene3D" id="1.20.5.170">
    <property type="match status" value="1"/>
</dbReference>
<feature type="coiled-coil region" evidence="7">
    <location>
        <begin position="363"/>
        <end position="390"/>
    </location>
</feature>
<evidence type="ECO:0000256" key="6">
    <source>
        <dbReference type="ARBA" id="ARBA00023306"/>
    </source>
</evidence>
<dbReference type="PANTHER" id="PTHR23168">
    <property type="entry name" value="MITOTIC SPINDLE ASSEMBLY CHECKPOINT PROTEIN MAD1 MITOTIC ARREST DEFICIENT-LIKE PROTEIN 1"/>
    <property type="match status" value="1"/>
</dbReference>
<keyword evidence="9" id="KW-1185">Reference proteome</keyword>
<dbReference type="Gene3D" id="3.30.457.60">
    <property type="match status" value="1"/>
</dbReference>
<feature type="coiled-coil region" evidence="7">
    <location>
        <begin position="154"/>
        <end position="325"/>
    </location>
</feature>
<keyword evidence="5" id="KW-0539">Nucleus</keyword>
<dbReference type="Gene3D" id="6.10.250.90">
    <property type="match status" value="1"/>
</dbReference>
<dbReference type="EMBL" id="CAHIKZ030004020">
    <property type="protein sequence ID" value="CAE1306359.1"/>
    <property type="molecule type" value="Genomic_DNA"/>
</dbReference>
<evidence type="ECO:0000256" key="4">
    <source>
        <dbReference type="ARBA" id="ARBA00022776"/>
    </source>
</evidence>
<gene>
    <name evidence="8" type="ORF">SPHA_58623</name>
</gene>
<dbReference type="GO" id="GO:0051301">
    <property type="term" value="P:cell division"/>
    <property type="evidence" value="ECO:0007669"/>
    <property type="project" value="UniProtKB-KW"/>
</dbReference>
<dbReference type="Pfam" id="PF05557">
    <property type="entry name" value="MAD"/>
    <property type="match status" value="1"/>
</dbReference>
<keyword evidence="6" id="KW-0131">Cell cycle</keyword>